<evidence type="ECO:0000313" key="11">
    <source>
        <dbReference type="Proteomes" id="UP000184603"/>
    </source>
</evidence>
<dbReference type="Gene3D" id="3.30.565.10">
    <property type="entry name" value="Histidine kinase-like ATPase, C-terminal domain"/>
    <property type="match status" value="1"/>
</dbReference>
<dbReference type="Pfam" id="PF02518">
    <property type="entry name" value="HATPase_c"/>
    <property type="match status" value="1"/>
</dbReference>
<keyword evidence="5" id="KW-1133">Transmembrane helix</keyword>
<dbReference type="InterPro" id="IPR035965">
    <property type="entry name" value="PAS-like_dom_sf"/>
</dbReference>
<dbReference type="PROSITE" id="PS50113">
    <property type="entry name" value="PAC"/>
    <property type="match status" value="1"/>
</dbReference>
<dbReference type="PROSITE" id="PS50109">
    <property type="entry name" value="HIS_KIN"/>
    <property type="match status" value="1"/>
</dbReference>
<dbReference type="InterPro" id="IPR036097">
    <property type="entry name" value="HisK_dim/P_sf"/>
</dbReference>
<dbReference type="PANTHER" id="PTHR43065">
    <property type="entry name" value="SENSOR HISTIDINE KINASE"/>
    <property type="match status" value="1"/>
</dbReference>
<comment type="catalytic activity">
    <reaction evidence="1">
        <text>ATP + protein L-histidine = ADP + protein N-phospho-L-histidine.</text>
        <dbReference type="EC" id="2.7.13.3"/>
    </reaction>
</comment>
<feature type="domain" description="Response regulatory" evidence="7">
    <location>
        <begin position="765"/>
        <end position="881"/>
    </location>
</feature>
<evidence type="ECO:0000259" key="9">
    <source>
        <dbReference type="PROSITE" id="PS50113"/>
    </source>
</evidence>
<dbReference type="Proteomes" id="UP000184603">
    <property type="component" value="Unassembled WGS sequence"/>
</dbReference>
<dbReference type="InterPro" id="IPR013656">
    <property type="entry name" value="PAS_4"/>
</dbReference>
<dbReference type="InterPro" id="IPR000014">
    <property type="entry name" value="PAS"/>
</dbReference>
<dbReference type="PANTHER" id="PTHR43065:SF42">
    <property type="entry name" value="TWO-COMPONENT SENSOR PPRA"/>
    <property type="match status" value="1"/>
</dbReference>
<dbReference type="InterPro" id="IPR001789">
    <property type="entry name" value="Sig_transdc_resp-reg_receiver"/>
</dbReference>
<dbReference type="Gene3D" id="3.40.50.2300">
    <property type="match status" value="1"/>
</dbReference>
<dbReference type="SMART" id="SM00448">
    <property type="entry name" value="REC"/>
    <property type="match status" value="1"/>
</dbReference>
<dbReference type="GO" id="GO:0000155">
    <property type="term" value="F:phosphorelay sensor kinase activity"/>
    <property type="evidence" value="ECO:0007669"/>
    <property type="project" value="InterPro"/>
</dbReference>
<dbReference type="EMBL" id="FRFE01000034">
    <property type="protein sequence ID" value="SHO52273.1"/>
    <property type="molecule type" value="Genomic_DNA"/>
</dbReference>
<keyword evidence="5" id="KW-0812">Transmembrane</keyword>
<dbReference type="Gene3D" id="1.10.287.130">
    <property type="match status" value="1"/>
</dbReference>
<dbReference type="Gene3D" id="6.10.340.10">
    <property type="match status" value="1"/>
</dbReference>
<sequence>MNFISRYPVRFVVPLLLLLLTFSGIIVSYIFSIDIFTGLIEKQAIHFVTEVMGRNQNRLNAALRNKDIKRLQMNIDLLTQNDPGNGAAVVLDEKLKIISASNSAWFGQALEEAGISDEGKALLEGFFRKRDQLSTVVVSQDLQTILAVFPLIIDEASDKRGLLYYEYDLRGLKQAGKQTLSWNIIITFAILISIASLSWLYLHFVIFKRMLLIVKTMEQFGQGDNTARSALAGNDELATVSASLDEMLMQRVAEEKLIRENERMLKLLTDGLPVLIAYVDKDGCYRLVNKEFENWFYLQPEQIVGKKIHELLGEKGYSEIADYVSQALLGKVVEYEASIPINKDGMRQFHATLLPHFDNGCGVQGCFLLAQDITQQRLDQDQIKEAKALWERTFDSILEEIITVHDKNFRIVQANRAAATFFKSTKEDLIGRHCYELFGDDNTPCLGCQVQAVLLDGKTRTTELYNARLQKDFLITISPILNEQGEFTGIVHSAKDITVFKQLEDQLRQAQKMEAIGTLASGIAHDFNNILSPIIGYSELVADRLPKNSEELEMVLSIHTAGIRATELVRQILTFSRQSDQKRQPLQIHLIIKEALKLLRSSIPTTITIHQQVPDCGLVMADPTQVHQIIMNLCTNAYHAMRETGGKLNVSLEVVELTPQDYLDSLELQPGPHVKLRVYDTGCGMSKDLMQRIFEPYFTTKKQGEGTGLGLSVVHGIIKNLRGHITVYSEQGKGTEFHVYLPQVQSSNQIIDTENAGDIPQGSGTILVVDDEPVLGEMLKKMLKNMGYEVLLCSSSTEALEVFRQQRTRVAIVLTDMNMPVMNGAELARQIKQLSPTMPVVLCTGFSEIIDEEKARRIGIDGYMTKPVIQRQLAQTLRDVLERKGGSDPAV</sequence>
<dbReference type="InterPro" id="IPR003594">
    <property type="entry name" value="HATPase_dom"/>
</dbReference>
<reference evidence="10 11" key="1">
    <citation type="submission" date="2016-12" db="EMBL/GenBank/DDBJ databases">
        <authorList>
            <person name="Song W.-J."/>
            <person name="Kurnit D.M."/>
        </authorList>
    </citation>
    <scope>NUCLEOTIDE SEQUENCE [LARGE SCALE GENOMIC DNA]</scope>
    <source>
        <strain evidence="10 11">DSM 18488</strain>
    </source>
</reference>
<feature type="domain" description="Histidine kinase" evidence="6">
    <location>
        <begin position="522"/>
        <end position="745"/>
    </location>
</feature>
<dbReference type="CDD" id="cd00130">
    <property type="entry name" value="PAS"/>
    <property type="match status" value="2"/>
</dbReference>
<dbReference type="PRINTS" id="PR00344">
    <property type="entry name" value="BCTRLSENSOR"/>
</dbReference>
<dbReference type="NCBIfam" id="TIGR00229">
    <property type="entry name" value="sensory_box"/>
    <property type="match status" value="2"/>
</dbReference>
<dbReference type="PROSITE" id="PS50110">
    <property type="entry name" value="RESPONSE_REGULATORY"/>
    <property type="match status" value="1"/>
</dbReference>
<dbReference type="InterPro" id="IPR004358">
    <property type="entry name" value="Sig_transdc_His_kin-like_C"/>
</dbReference>
<dbReference type="SUPFAM" id="SSF55785">
    <property type="entry name" value="PYP-like sensor domain (PAS domain)"/>
    <property type="match status" value="2"/>
</dbReference>
<gene>
    <name evidence="10" type="ORF">SAMN02745220_04483</name>
</gene>
<evidence type="ECO:0000259" key="7">
    <source>
        <dbReference type="PROSITE" id="PS50110"/>
    </source>
</evidence>
<dbReference type="Pfam" id="PF00512">
    <property type="entry name" value="HisKA"/>
    <property type="match status" value="1"/>
</dbReference>
<evidence type="ECO:0000313" key="10">
    <source>
        <dbReference type="EMBL" id="SHO52273.1"/>
    </source>
</evidence>
<evidence type="ECO:0000256" key="4">
    <source>
        <dbReference type="PROSITE-ProRule" id="PRU00169"/>
    </source>
</evidence>
<dbReference type="CDD" id="cd00082">
    <property type="entry name" value="HisKA"/>
    <property type="match status" value="1"/>
</dbReference>
<feature type="domain" description="PAS" evidence="8">
    <location>
        <begin position="261"/>
        <end position="331"/>
    </location>
</feature>
<dbReference type="Pfam" id="PF00072">
    <property type="entry name" value="Response_reg"/>
    <property type="match status" value="1"/>
</dbReference>
<dbReference type="SUPFAM" id="SSF47384">
    <property type="entry name" value="Homodimeric domain of signal transducing histidine kinase"/>
    <property type="match status" value="1"/>
</dbReference>
<dbReference type="InterPro" id="IPR000700">
    <property type="entry name" value="PAS-assoc_C"/>
</dbReference>
<dbReference type="STRING" id="1121416.SAMN02745220_04483"/>
<evidence type="ECO:0000259" key="8">
    <source>
        <dbReference type="PROSITE" id="PS50112"/>
    </source>
</evidence>
<accession>A0A1M7YI35</accession>
<keyword evidence="3 4" id="KW-0597">Phosphoprotein</keyword>
<dbReference type="SMART" id="SM00091">
    <property type="entry name" value="PAS"/>
    <property type="match status" value="2"/>
</dbReference>
<dbReference type="RefSeq" id="WP_073615887.1">
    <property type="nucleotide sequence ID" value="NZ_FRFE01000034.1"/>
</dbReference>
<dbReference type="AlphaFoldDB" id="A0A1M7YI35"/>
<dbReference type="SMART" id="SM00388">
    <property type="entry name" value="HisKA"/>
    <property type="match status" value="1"/>
</dbReference>
<dbReference type="Gene3D" id="3.30.450.20">
    <property type="entry name" value="PAS domain"/>
    <property type="match status" value="2"/>
</dbReference>
<evidence type="ECO:0000256" key="5">
    <source>
        <dbReference type="SAM" id="Phobius"/>
    </source>
</evidence>
<dbReference type="Pfam" id="PF08448">
    <property type="entry name" value="PAS_4"/>
    <property type="match status" value="1"/>
</dbReference>
<dbReference type="SMART" id="SM00387">
    <property type="entry name" value="HATPase_c"/>
    <property type="match status" value="1"/>
</dbReference>
<dbReference type="OrthoDB" id="5487437at2"/>
<dbReference type="PROSITE" id="PS50112">
    <property type="entry name" value="PAS"/>
    <property type="match status" value="1"/>
</dbReference>
<name>A0A1M7YI35_9BACT</name>
<feature type="transmembrane region" description="Helical" evidence="5">
    <location>
        <begin position="12"/>
        <end position="32"/>
    </location>
</feature>
<dbReference type="InterPro" id="IPR003661">
    <property type="entry name" value="HisK_dim/P_dom"/>
</dbReference>
<feature type="domain" description="PAC" evidence="9">
    <location>
        <begin position="446"/>
        <end position="509"/>
    </location>
</feature>
<proteinExistence type="predicted"/>
<evidence type="ECO:0000259" key="6">
    <source>
        <dbReference type="PROSITE" id="PS50109"/>
    </source>
</evidence>
<dbReference type="SUPFAM" id="SSF52172">
    <property type="entry name" value="CheY-like"/>
    <property type="match status" value="1"/>
</dbReference>
<evidence type="ECO:0000256" key="2">
    <source>
        <dbReference type="ARBA" id="ARBA00012438"/>
    </source>
</evidence>
<feature type="modified residue" description="4-aspartylphosphate" evidence="4">
    <location>
        <position position="816"/>
    </location>
</feature>
<dbReference type="InterPro" id="IPR005467">
    <property type="entry name" value="His_kinase_dom"/>
</dbReference>
<evidence type="ECO:0000256" key="1">
    <source>
        <dbReference type="ARBA" id="ARBA00000085"/>
    </source>
</evidence>
<keyword evidence="5" id="KW-0472">Membrane</keyword>
<feature type="transmembrane region" description="Helical" evidence="5">
    <location>
        <begin position="180"/>
        <end position="202"/>
    </location>
</feature>
<dbReference type="SUPFAM" id="SSF55874">
    <property type="entry name" value="ATPase domain of HSP90 chaperone/DNA topoisomerase II/histidine kinase"/>
    <property type="match status" value="1"/>
</dbReference>
<dbReference type="CDD" id="cd17546">
    <property type="entry name" value="REC_hyHK_CKI1_RcsC-like"/>
    <property type="match status" value="1"/>
</dbReference>
<dbReference type="InterPro" id="IPR036890">
    <property type="entry name" value="HATPase_C_sf"/>
</dbReference>
<dbReference type="Pfam" id="PF13426">
    <property type="entry name" value="PAS_9"/>
    <property type="match status" value="1"/>
</dbReference>
<evidence type="ECO:0000256" key="3">
    <source>
        <dbReference type="ARBA" id="ARBA00022553"/>
    </source>
</evidence>
<dbReference type="EC" id="2.7.13.3" evidence="2"/>
<keyword evidence="11" id="KW-1185">Reference proteome</keyword>
<protein>
    <recommendedName>
        <fullName evidence="2">histidine kinase</fullName>
        <ecNumber evidence="2">2.7.13.3</ecNumber>
    </recommendedName>
</protein>
<organism evidence="10 11">
    <name type="scientific">Desulfopila aestuarii DSM 18488</name>
    <dbReference type="NCBI Taxonomy" id="1121416"/>
    <lineage>
        <taxon>Bacteria</taxon>
        <taxon>Pseudomonadati</taxon>
        <taxon>Thermodesulfobacteriota</taxon>
        <taxon>Desulfobulbia</taxon>
        <taxon>Desulfobulbales</taxon>
        <taxon>Desulfocapsaceae</taxon>
        <taxon>Desulfopila</taxon>
    </lineage>
</organism>
<dbReference type="InterPro" id="IPR011006">
    <property type="entry name" value="CheY-like_superfamily"/>
</dbReference>